<evidence type="ECO:0000313" key="2">
    <source>
        <dbReference type="Proteomes" id="UP000264062"/>
    </source>
</evidence>
<gene>
    <name evidence="1" type="ORF">DCW38_07350</name>
</gene>
<dbReference type="AlphaFoldDB" id="A0A350HBQ9"/>
<comment type="caution">
    <text evidence="1">The sequence shown here is derived from an EMBL/GenBank/DDBJ whole genome shotgun (WGS) entry which is preliminary data.</text>
</comment>
<accession>A0A350HBQ9</accession>
<reference evidence="1 2" key="1">
    <citation type="journal article" date="2018" name="Nat. Biotechnol.">
        <title>A standardized bacterial taxonomy based on genome phylogeny substantially revises the tree of life.</title>
        <authorList>
            <person name="Parks D.H."/>
            <person name="Chuvochina M."/>
            <person name="Waite D.W."/>
            <person name="Rinke C."/>
            <person name="Skarshewski A."/>
            <person name="Chaumeil P.A."/>
            <person name="Hugenholtz P."/>
        </authorList>
    </citation>
    <scope>NUCLEOTIDE SEQUENCE [LARGE SCALE GENOMIC DNA]</scope>
    <source>
        <strain evidence="1">UBA9956</strain>
    </source>
</reference>
<dbReference type="Gene3D" id="3.10.490.10">
    <property type="entry name" value="Gamma-glutamyl cyclotransferase-like"/>
    <property type="match status" value="1"/>
</dbReference>
<evidence type="ECO:0000313" key="1">
    <source>
        <dbReference type="EMBL" id="HAV92975.1"/>
    </source>
</evidence>
<dbReference type="EMBL" id="DMZY01000216">
    <property type="protein sequence ID" value="HAV92975.1"/>
    <property type="molecule type" value="Genomic_DNA"/>
</dbReference>
<proteinExistence type="predicted"/>
<name>A0A350HBQ9_UNCW3</name>
<sequence length="164" mass="19299">MSSLLYAVYGSNLLRERFIYYIEGGKFRGEIYNGCRDKTLPVDSGSMTIPYRLYFAKHSSSWENKGVAFLDHRLETDENYFVRVRLWQISEDQFRDIQEQEGDWYPDIIDLGKQDGLRIKTITGEHIDEKNRPSESYLSVIRQGLMETLGWDINTSNEYLSKFL</sequence>
<evidence type="ECO:0008006" key="3">
    <source>
        <dbReference type="Google" id="ProtNLM"/>
    </source>
</evidence>
<dbReference type="Proteomes" id="UP000264062">
    <property type="component" value="Unassembled WGS sequence"/>
</dbReference>
<protein>
    <recommendedName>
        <fullName evidence="3">Gamma-glutamylcyclotransferase</fullName>
    </recommendedName>
</protein>
<organism evidence="1 2">
    <name type="scientific">candidate division WOR-3 bacterium</name>
    <dbReference type="NCBI Taxonomy" id="2052148"/>
    <lineage>
        <taxon>Bacteria</taxon>
        <taxon>Bacteria division WOR-3</taxon>
    </lineage>
</organism>